<proteinExistence type="predicted"/>
<reference evidence="2" key="1">
    <citation type="submission" date="2021-02" db="EMBL/GenBank/DDBJ databases">
        <authorList>
            <person name="Nowell W R."/>
        </authorList>
    </citation>
    <scope>NUCLEOTIDE SEQUENCE</scope>
</reference>
<comment type="caution">
    <text evidence="2">The sequence shown here is derived from an EMBL/GenBank/DDBJ whole genome shotgun (WGS) entry which is preliminary data.</text>
</comment>
<accession>A0A819ECL3</accession>
<dbReference type="EMBL" id="CAJOBD010002005">
    <property type="protein sequence ID" value="CAF3847621.1"/>
    <property type="molecule type" value="Genomic_DNA"/>
</dbReference>
<protein>
    <recommendedName>
        <fullName evidence="1">Alpha-N-acetylglucosaminidase C-terminal domain-containing protein</fullName>
    </recommendedName>
</protein>
<dbReference type="AlphaFoldDB" id="A0A819ECL3"/>
<organism evidence="2 3">
    <name type="scientific">Rotaria sordida</name>
    <dbReference type="NCBI Taxonomy" id="392033"/>
    <lineage>
        <taxon>Eukaryota</taxon>
        <taxon>Metazoa</taxon>
        <taxon>Spiralia</taxon>
        <taxon>Gnathifera</taxon>
        <taxon>Rotifera</taxon>
        <taxon>Eurotatoria</taxon>
        <taxon>Bdelloidea</taxon>
        <taxon>Philodinida</taxon>
        <taxon>Philodinidae</taxon>
        <taxon>Rotaria</taxon>
    </lineage>
</organism>
<dbReference type="Pfam" id="PF12972">
    <property type="entry name" value="NAGLU_C"/>
    <property type="match status" value="1"/>
</dbReference>
<feature type="domain" description="Alpha-N-acetylglucosaminidase C-terminal" evidence="1">
    <location>
        <begin position="32"/>
        <end position="73"/>
    </location>
</feature>
<dbReference type="Gene3D" id="1.20.120.670">
    <property type="entry name" value="N-acetyl-b-d-glucoasminidase"/>
    <property type="match status" value="1"/>
</dbReference>
<dbReference type="InterPro" id="IPR024732">
    <property type="entry name" value="NAGLU_C"/>
</dbReference>
<evidence type="ECO:0000259" key="1">
    <source>
        <dbReference type="Pfam" id="PF12972"/>
    </source>
</evidence>
<name>A0A819ECL3_9BILA</name>
<dbReference type="Proteomes" id="UP000663836">
    <property type="component" value="Unassembled WGS sequence"/>
</dbReference>
<evidence type="ECO:0000313" key="3">
    <source>
        <dbReference type="Proteomes" id="UP000663836"/>
    </source>
</evidence>
<gene>
    <name evidence="2" type="ORF">JBS370_LOCUS18052</name>
</gene>
<sequence>MNGFDCVIFVATTRPIKIIGVRAKLSLNDGGTDIELILTSDHQFLLGNWIRDALQFASTEENIHFYNFNVKLQNHPIASNMLDERLFHEAEFLFFILNIKNYTTDT</sequence>
<evidence type="ECO:0000313" key="2">
    <source>
        <dbReference type="EMBL" id="CAF3847621.1"/>
    </source>
</evidence>